<dbReference type="InterPro" id="IPR009057">
    <property type="entry name" value="Homeodomain-like_sf"/>
</dbReference>
<dbReference type="PROSITE" id="PS01124">
    <property type="entry name" value="HTH_ARAC_FAMILY_2"/>
    <property type="match status" value="1"/>
</dbReference>
<evidence type="ECO:0000313" key="4">
    <source>
        <dbReference type="EMBL" id="MDR7088418.1"/>
    </source>
</evidence>
<dbReference type="Gene3D" id="1.10.10.60">
    <property type="entry name" value="Homeodomain-like"/>
    <property type="match status" value="2"/>
</dbReference>
<accession>A0ABU1UTB7</accession>
<dbReference type="Proteomes" id="UP001253595">
    <property type="component" value="Unassembled WGS sequence"/>
</dbReference>
<dbReference type="Pfam" id="PF12833">
    <property type="entry name" value="HTH_18"/>
    <property type="match status" value="1"/>
</dbReference>
<keyword evidence="1" id="KW-0805">Transcription regulation</keyword>
<sequence length="326" mass="36373">MQISRINPNNVSGSQALAALPFDLQVQELVQRIEQFTKYEGFTDTAIDAVQLIRADHPTTGTLTVYEPSVCIIAQGQKQAVLGNEILRYDPANYLVASVDVPVMGQVLEATPEKPYLCFRLALDTQQISYLLLAGGDEIRKTASIKAPPRRGLFVSKANATLLDAVLRLMRLLETPADIPVLAPLLMREIIYRLLQGEQGETLAQIALAGSHAQQIGKVINTLKRDYHKNLRIDDLAREACMSSSSLHAHFKTITNMTPLQYQKQLRLQEARRLLFAEQLDAATVSHRVGYESPSQFNREYHRLFGLPPVRDIARLRSSNALFGQA</sequence>
<dbReference type="SUPFAM" id="SSF46689">
    <property type="entry name" value="Homeodomain-like"/>
    <property type="match status" value="2"/>
</dbReference>
<evidence type="ECO:0000313" key="5">
    <source>
        <dbReference type="Proteomes" id="UP001253595"/>
    </source>
</evidence>
<dbReference type="RefSeq" id="WP_310068028.1">
    <property type="nucleotide sequence ID" value="NZ_JAVDVX010000001.1"/>
</dbReference>
<organism evidence="4 5">
    <name type="scientific">Cellvibrio fibrivorans</name>
    <dbReference type="NCBI Taxonomy" id="126350"/>
    <lineage>
        <taxon>Bacteria</taxon>
        <taxon>Pseudomonadati</taxon>
        <taxon>Pseudomonadota</taxon>
        <taxon>Gammaproteobacteria</taxon>
        <taxon>Cellvibrionales</taxon>
        <taxon>Cellvibrionaceae</taxon>
        <taxon>Cellvibrio</taxon>
    </lineage>
</organism>
<evidence type="ECO:0000256" key="1">
    <source>
        <dbReference type="ARBA" id="ARBA00023015"/>
    </source>
</evidence>
<feature type="domain" description="HTH araC/xylS-type" evidence="3">
    <location>
        <begin position="217"/>
        <end position="315"/>
    </location>
</feature>
<evidence type="ECO:0000256" key="2">
    <source>
        <dbReference type="ARBA" id="ARBA00023163"/>
    </source>
</evidence>
<dbReference type="InterPro" id="IPR018060">
    <property type="entry name" value="HTH_AraC"/>
</dbReference>
<dbReference type="InterPro" id="IPR009594">
    <property type="entry name" value="Tscrpt_reg_HTH_AraC_N"/>
</dbReference>
<keyword evidence="5" id="KW-1185">Reference proteome</keyword>
<evidence type="ECO:0000259" key="3">
    <source>
        <dbReference type="PROSITE" id="PS01124"/>
    </source>
</evidence>
<dbReference type="SMART" id="SM00342">
    <property type="entry name" value="HTH_ARAC"/>
    <property type="match status" value="1"/>
</dbReference>
<protein>
    <submittedName>
        <fullName evidence="4">AraC-like DNA-binding protein</fullName>
    </submittedName>
</protein>
<proteinExistence type="predicted"/>
<reference evidence="4 5" key="1">
    <citation type="submission" date="2023-07" db="EMBL/GenBank/DDBJ databases">
        <title>Sorghum-associated microbial communities from plants grown in Nebraska, USA.</title>
        <authorList>
            <person name="Schachtman D."/>
        </authorList>
    </citation>
    <scope>NUCLEOTIDE SEQUENCE [LARGE SCALE GENOMIC DNA]</scope>
    <source>
        <strain evidence="4 5">BE190</strain>
    </source>
</reference>
<dbReference type="EMBL" id="JAVDVX010000001">
    <property type="protein sequence ID" value="MDR7088418.1"/>
    <property type="molecule type" value="Genomic_DNA"/>
</dbReference>
<keyword evidence="2" id="KW-0804">Transcription</keyword>
<comment type="caution">
    <text evidence="4">The sequence shown here is derived from an EMBL/GenBank/DDBJ whole genome shotgun (WGS) entry which is preliminary data.</text>
</comment>
<dbReference type="PANTHER" id="PTHR43436:SF1">
    <property type="entry name" value="TRANSCRIPTIONAL REGULATORY PROTEIN"/>
    <property type="match status" value="1"/>
</dbReference>
<gene>
    <name evidence="4" type="ORF">J2X05_000421</name>
</gene>
<dbReference type="Pfam" id="PF06719">
    <property type="entry name" value="AraC_N"/>
    <property type="match status" value="1"/>
</dbReference>
<name>A0ABU1UTB7_9GAMM</name>
<dbReference type="PANTHER" id="PTHR43436">
    <property type="entry name" value="ARAC-FAMILY TRANSCRIPTIONAL REGULATOR"/>
    <property type="match status" value="1"/>
</dbReference>